<dbReference type="RefSeq" id="XP_020122172.1">
    <property type="nucleotide sequence ID" value="XM_020264447.1"/>
</dbReference>
<comment type="caution">
    <text evidence="1">The sequence shown here is derived from an EMBL/GenBank/DDBJ whole genome shotgun (WGS) entry which is preliminary data.</text>
</comment>
<evidence type="ECO:0000313" key="2">
    <source>
        <dbReference type="Proteomes" id="UP000214365"/>
    </source>
</evidence>
<keyword evidence="2" id="KW-1185">Reference proteome</keyword>
<accession>A0A225AKH1</accession>
<dbReference type="AlphaFoldDB" id="A0A225AKH1"/>
<name>A0A225AKH1_TALAT</name>
<dbReference type="EMBL" id="LFMY01000003">
    <property type="protein sequence ID" value="OKL62051.1"/>
    <property type="molecule type" value="Genomic_DNA"/>
</dbReference>
<reference evidence="1 2" key="1">
    <citation type="submission" date="2015-06" db="EMBL/GenBank/DDBJ databases">
        <title>Talaromyces atroroseus IBT 11181 draft genome.</title>
        <authorList>
            <person name="Rasmussen K.B."/>
            <person name="Rasmussen S."/>
            <person name="Petersen B."/>
            <person name="Sicheritz-Ponten T."/>
            <person name="Mortensen U.H."/>
            <person name="Thrane U."/>
        </authorList>
    </citation>
    <scope>NUCLEOTIDE SEQUENCE [LARGE SCALE GENOMIC DNA]</scope>
    <source>
        <strain evidence="1 2">IBT 11181</strain>
    </source>
</reference>
<dbReference type="OrthoDB" id="4225769at2759"/>
<evidence type="ECO:0000313" key="1">
    <source>
        <dbReference type="EMBL" id="OKL62051.1"/>
    </source>
</evidence>
<proteinExistence type="predicted"/>
<organism evidence="1 2">
    <name type="scientific">Talaromyces atroroseus</name>
    <dbReference type="NCBI Taxonomy" id="1441469"/>
    <lineage>
        <taxon>Eukaryota</taxon>
        <taxon>Fungi</taxon>
        <taxon>Dikarya</taxon>
        <taxon>Ascomycota</taxon>
        <taxon>Pezizomycotina</taxon>
        <taxon>Eurotiomycetes</taxon>
        <taxon>Eurotiomycetidae</taxon>
        <taxon>Eurotiales</taxon>
        <taxon>Trichocomaceae</taxon>
        <taxon>Talaromyces</taxon>
        <taxon>Talaromyces sect. Trachyspermi</taxon>
    </lineage>
</organism>
<dbReference type="Proteomes" id="UP000214365">
    <property type="component" value="Unassembled WGS sequence"/>
</dbReference>
<sequence length="366" mass="41540">MARYPSSNYSHNGRETVSAAERRLLKRIRSLEDLNDPVVDQLRVTTNMTKPLPITGFSVSPTQFSMFLFRALRLPPVSYDALTRRIILYPPLSIVQRSLIQIFNNWLYVVSKRMQTLTNKAYERMLDVQLGLGGRYQDSYYFTHLALRESGAKHANIILETGRGMPNSDGREFGSSYIYEKAARWFEGSNGTVRLIIIILVTEDPLLPLRPSPTSSATSHLPSKILTPSNTLYWGLTSQQILKHSVSSLANHIILEDLKSDLRTKVDIYCATQSYPGHRGYAEHVWHGTFETSGHLCTDHTSPLASSFSLPSLLLQKVKVQGEEKDFRIPFDEFCVLLPRAIKESRAEQAAHLARTTQEMIRKSRI</sequence>
<protein>
    <submittedName>
        <fullName evidence="1">Uncharacterized protein</fullName>
    </submittedName>
</protein>
<dbReference type="GeneID" id="31002164"/>
<gene>
    <name evidence="1" type="ORF">UA08_02409</name>
</gene>